<reference evidence="6 7" key="1">
    <citation type="journal article" date="2019" name="Nat. Ecol. Evol.">
        <title>Megaphylogeny resolves global patterns of mushroom evolution.</title>
        <authorList>
            <person name="Varga T."/>
            <person name="Krizsan K."/>
            <person name="Foldi C."/>
            <person name="Dima B."/>
            <person name="Sanchez-Garcia M."/>
            <person name="Sanchez-Ramirez S."/>
            <person name="Szollosi G.J."/>
            <person name="Szarkandi J.G."/>
            <person name="Papp V."/>
            <person name="Albert L."/>
            <person name="Andreopoulos W."/>
            <person name="Angelini C."/>
            <person name="Antonin V."/>
            <person name="Barry K.W."/>
            <person name="Bougher N.L."/>
            <person name="Buchanan P."/>
            <person name="Buyck B."/>
            <person name="Bense V."/>
            <person name="Catcheside P."/>
            <person name="Chovatia M."/>
            <person name="Cooper J."/>
            <person name="Damon W."/>
            <person name="Desjardin D."/>
            <person name="Finy P."/>
            <person name="Geml J."/>
            <person name="Haridas S."/>
            <person name="Hughes K."/>
            <person name="Justo A."/>
            <person name="Karasinski D."/>
            <person name="Kautmanova I."/>
            <person name="Kiss B."/>
            <person name="Kocsube S."/>
            <person name="Kotiranta H."/>
            <person name="LaButti K.M."/>
            <person name="Lechner B.E."/>
            <person name="Liimatainen K."/>
            <person name="Lipzen A."/>
            <person name="Lukacs Z."/>
            <person name="Mihaltcheva S."/>
            <person name="Morgado L.N."/>
            <person name="Niskanen T."/>
            <person name="Noordeloos M.E."/>
            <person name="Ohm R.A."/>
            <person name="Ortiz-Santana B."/>
            <person name="Ovrebo C."/>
            <person name="Racz N."/>
            <person name="Riley R."/>
            <person name="Savchenko A."/>
            <person name="Shiryaev A."/>
            <person name="Soop K."/>
            <person name="Spirin V."/>
            <person name="Szebenyi C."/>
            <person name="Tomsovsky M."/>
            <person name="Tulloss R.E."/>
            <person name="Uehling J."/>
            <person name="Grigoriev I.V."/>
            <person name="Vagvolgyi C."/>
            <person name="Papp T."/>
            <person name="Martin F.M."/>
            <person name="Miettinen O."/>
            <person name="Hibbett D.S."/>
            <person name="Nagy L.G."/>
        </authorList>
    </citation>
    <scope>NUCLEOTIDE SEQUENCE [LARGE SCALE GENOMIC DNA]</scope>
    <source>
        <strain evidence="6 7">FP101781</strain>
    </source>
</reference>
<dbReference type="InterPro" id="IPR002347">
    <property type="entry name" value="SDR_fam"/>
</dbReference>
<evidence type="ECO:0000256" key="1">
    <source>
        <dbReference type="ARBA" id="ARBA00006484"/>
    </source>
</evidence>
<gene>
    <name evidence="6" type="ORF">FA13DRAFT_1754907</name>
</gene>
<dbReference type="InterPro" id="IPR020904">
    <property type="entry name" value="Sc_DH/Rdtase_CS"/>
</dbReference>
<dbReference type="GO" id="GO:0016491">
    <property type="term" value="F:oxidoreductase activity"/>
    <property type="evidence" value="ECO:0007669"/>
    <property type="project" value="UniProtKB-KW"/>
</dbReference>
<dbReference type="SUPFAM" id="SSF51735">
    <property type="entry name" value="NAD(P)-binding Rossmann-fold domains"/>
    <property type="match status" value="1"/>
</dbReference>
<dbReference type="STRING" id="71717.A0A4Y7TAI6"/>
<dbReference type="AlphaFoldDB" id="A0A4Y7TAI6"/>
<evidence type="ECO:0000256" key="5">
    <source>
        <dbReference type="SAM" id="Phobius"/>
    </source>
</evidence>
<keyword evidence="5" id="KW-0812">Transmembrane</keyword>
<dbReference type="PANTHER" id="PTHR44196">
    <property type="entry name" value="DEHYDROGENASE/REDUCTASE SDR FAMILY MEMBER 7B"/>
    <property type="match status" value="1"/>
</dbReference>
<evidence type="ECO:0000313" key="6">
    <source>
        <dbReference type="EMBL" id="TEB31187.1"/>
    </source>
</evidence>
<dbReference type="InterPro" id="IPR036291">
    <property type="entry name" value="NAD(P)-bd_dom_sf"/>
</dbReference>
<evidence type="ECO:0000313" key="7">
    <source>
        <dbReference type="Proteomes" id="UP000298030"/>
    </source>
</evidence>
<sequence length="329" mass="35838">MRTIPTLSYTIQNILMSMGTIFVSFSSLMFTLMVVLPLSIARGMMPRDMLMKVPTNMAMRSRGKVVLIVGASRGIGMEVLKQYVPEPTTTVIAVAKDPDNLRNAIIHLGDTPATVQIETIDLSGSPKEIARAVEELDRQYGPISHMYAISGISNHLKNETAFNLEVMEKMVKVNISGIIALTMSMYDLMRKRKFGKICIVGSVAGIYGPANMIGYASTKSFINTFGTSLRTLASANNIEVVTVEPGFIDSRMTRMMRGQGSSAPDSNFADAEDMAARMKQGVEKGGVAVVTWPVGQSIQMNALKGLNPICDDLGRWVSTQLRLSGKKIT</sequence>
<comment type="similarity">
    <text evidence="1">Belongs to the short-chain dehydrogenases/reductases (SDR) family.</text>
</comment>
<dbReference type="EMBL" id="QPFP01000020">
    <property type="protein sequence ID" value="TEB31187.1"/>
    <property type="molecule type" value="Genomic_DNA"/>
</dbReference>
<protein>
    <submittedName>
        <fullName evidence="6">NAD(P)-binding protein</fullName>
    </submittedName>
</protein>
<comment type="function">
    <text evidence="4">Putative oxidoreductase.</text>
</comment>
<dbReference type="Pfam" id="PF00106">
    <property type="entry name" value="adh_short"/>
    <property type="match status" value="1"/>
</dbReference>
<keyword evidence="5" id="KW-1133">Transmembrane helix</keyword>
<name>A0A4Y7TAI6_COPMI</name>
<evidence type="ECO:0000256" key="4">
    <source>
        <dbReference type="ARBA" id="ARBA00037096"/>
    </source>
</evidence>
<dbReference type="Gene3D" id="3.40.50.720">
    <property type="entry name" value="NAD(P)-binding Rossmann-like Domain"/>
    <property type="match status" value="1"/>
</dbReference>
<evidence type="ECO:0000256" key="2">
    <source>
        <dbReference type="ARBA" id="ARBA00022857"/>
    </source>
</evidence>
<comment type="caution">
    <text evidence="6">The sequence shown here is derived from an EMBL/GenBank/DDBJ whole genome shotgun (WGS) entry which is preliminary data.</text>
</comment>
<keyword evidence="7" id="KW-1185">Reference proteome</keyword>
<organism evidence="6 7">
    <name type="scientific">Coprinellus micaceus</name>
    <name type="common">Glistening ink-cap mushroom</name>
    <name type="synonym">Coprinus micaceus</name>
    <dbReference type="NCBI Taxonomy" id="71717"/>
    <lineage>
        <taxon>Eukaryota</taxon>
        <taxon>Fungi</taxon>
        <taxon>Dikarya</taxon>
        <taxon>Basidiomycota</taxon>
        <taxon>Agaricomycotina</taxon>
        <taxon>Agaricomycetes</taxon>
        <taxon>Agaricomycetidae</taxon>
        <taxon>Agaricales</taxon>
        <taxon>Agaricineae</taxon>
        <taxon>Psathyrellaceae</taxon>
        <taxon>Coprinellus</taxon>
    </lineage>
</organism>
<dbReference type="PROSITE" id="PS00061">
    <property type="entry name" value="ADH_SHORT"/>
    <property type="match status" value="1"/>
</dbReference>
<dbReference type="PRINTS" id="PR00081">
    <property type="entry name" value="GDHRDH"/>
</dbReference>
<dbReference type="PANTHER" id="PTHR44196:SF1">
    <property type="entry name" value="DEHYDROGENASE_REDUCTASE SDR FAMILY MEMBER 7B"/>
    <property type="match status" value="1"/>
</dbReference>
<keyword evidence="2" id="KW-0521">NADP</keyword>
<evidence type="ECO:0000256" key="3">
    <source>
        <dbReference type="ARBA" id="ARBA00023002"/>
    </source>
</evidence>
<feature type="transmembrane region" description="Helical" evidence="5">
    <location>
        <begin position="20"/>
        <end position="41"/>
    </location>
</feature>
<dbReference type="OrthoDB" id="7289984at2759"/>
<proteinExistence type="inferred from homology"/>
<keyword evidence="3" id="KW-0560">Oxidoreductase</keyword>
<dbReference type="GO" id="GO:0016020">
    <property type="term" value="C:membrane"/>
    <property type="evidence" value="ECO:0007669"/>
    <property type="project" value="TreeGrafter"/>
</dbReference>
<accession>A0A4Y7TAI6</accession>
<dbReference type="Proteomes" id="UP000298030">
    <property type="component" value="Unassembled WGS sequence"/>
</dbReference>
<keyword evidence="5" id="KW-0472">Membrane</keyword>
<dbReference type="CDD" id="cd05233">
    <property type="entry name" value="SDR_c"/>
    <property type="match status" value="1"/>
</dbReference>